<keyword evidence="1" id="KW-1133">Transmembrane helix</keyword>
<dbReference type="Proteomes" id="UP001055580">
    <property type="component" value="Chromosome"/>
</dbReference>
<feature type="chain" id="PRO_5047233366" description="Secreted protein" evidence="2">
    <location>
        <begin position="24"/>
        <end position="86"/>
    </location>
</feature>
<keyword evidence="1" id="KW-0812">Transmembrane</keyword>
<dbReference type="EMBL" id="CP098401">
    <property type="protein sequence ID" value="URW74438.1"/>
    <property type="molecule type" value="Genomic_DNA"/>
</dbReference>
<sequence>MRLTKIIAASIVSMSLATAPALAAEKSVAKQTVKADVRKASKLRGVSRQEEEKSGSGTWIVAGLAIVAVGLGIAAAVSGDSSPTSP</sequence>
<reference evidence="3" key="1">
    <citation type="submission" date="2022-05" db="EMBL/GenBank/DDBJ databases">
        <title>Sphingomonas sp. strain RMG20 Genome sequencing and assembly.</title>
        <authorList>
            <person name="Kim I."/>
        </authorList>
    </citation>
    <scope>NUCLEOTIDE SEQUENCE</scope>
    <source>
        <strain evidence="3">RMG20</strain>
    </source>
</reference>
<keyword evidence="1" id="KW-0472">Membrane</keyword>
<evidence type="ECO:0008006" key="5">
    <source>
        <dbReference type="Google" id="ProtNLM"/>
    </source>
</evidence>
<gene>
    <name evidence="3" type="ORF">M9980_07530</name>
</gene>
<accession>A0ABY4TPX6</accession>
<evidence type="ECO:0000256" key="2">
    <source>
        <dbReference type="SAM" id="SignalP"/>
    </source>
</evidence>
<feature type="transmembrane region" description="Helical" evidence="1">
    <location>
        <begin position="57"/>
        <end position="77"/>
    </location>
</feature>
<evidence type="ECO:0000256" key="1">
    <source>
        <dbReference type="SAM" id="Phobius"/>
    </source>
</evidence>
<evidence type="ECO:0000313" key="3">
    <source>
        <dbReference type="EMBL" id="URW74438.1"/>
    </source>
</evidence>
<proteinExistence type="predicted"/>
<keyword evidence="2" id="KW-0732">Signal</keyword>
<dbReference type="RefSeq" id="WP_250748488.1">
    <property type="nucleotide sequence ID" value="NZ_CP098401.1"/>
</dbReference>
<name>A0ABY4TPX6_9SPHN</name>
<feature type="signal peptide" evidence="2">
    <location>
        <begin position="1"/>
        <end position="23"/>
    </location>
</feature>
<organism evidence="3 4">
    <name type="scientific">Sphingomonas donggukensis</name>
    <dbReference type="NCBI Taxonomy" id="2949093"/>
    <lineage>
        <taxon>Bacteria</taxon>
        <taxon>Pseudomonadati</taxon>
        <taxon>Pseudomonadota</taxon>
        <taxon>Alphaproteobacteria</taxon>
        <taxon>Sphingomonadales</taxon>
        <taxon>Sphingomonadaceae</taxon>
        <taxon>Sphingomonas</taxon>
    </lineage>
</organism>
<protein>
    <recommendedName>
        <fullName evidence="5">Secreted protein</fullName>
    </recommendedName>
</protein>
<keyword evidence="4" id="KW-1185">Reference proteome</keyword>
<evidence type="ECO:0000313" key="4">
    <source>
        <dbReference type="Proteomes" id="UP001055580"/>
    </source>
</evidence>